<organism evidence="7 8">
    <name type="scientific">Microbacterium oxydans</name>
    <dbReference type="NCBI Taxonomy" id="82380"/>
    <lineage>
        <taxon>Bacteria</taxon>
        <taxon>Bacillati</taxon>
        <taxon>Actinomycetota</taxon>
        <taxon>Actinomycetes</taxon>
        <taxon>Micrococcales</taxon>
        <taxon>Microbacteriaceae</taxon>
        <taxon>Microbacterium</taxon>
    </lineage>
</organism>
<proteinExistence type="predicted"/>
<dbReference type="PANTHER" id="PTHR42770:SF16">
    <property type="entry name" value="AMINO ACID PERMEASE"/>
    <property type="match status" value="1"/>
</dbReference>
<feature type="transmembrane region" description="Helical" evidence="6">
    <location>
        <begin position="98"/>
        <end position="125"/>
    </location>
</feature>
<protein>
    <submittedName>
        <fullName evidence="7">Putative amino acid permease YhdG</fullName>
    </submittedName>
</protein>
<feature type="transmembrane region" description="Helical" evidence="6">
    <location>
        <begin position="137"/>
        <end position="155"/>
    </location>
</feature>
<evidence type="ECO:0000256" key="4">
    <source>
        <dbReference type="ARBA" id="ARBA00022989"/>
    </source>
</evidence>
<dbReference type="PIRSF" id="PIRSF006060">
    <property type="entry name" value="AA_transporter"/>
    <property type="match status" value="1"/>
</dbReference>
<dbReference type="InterPro" id="IPR050367">
    <property type="entry name" value="APC_superfamily"/>
</dbReference>
<evidence type="ECO:0000313" key="7">
    <source>
        <dbReference type="EMBL" id="KJL18411.1"/>
    </source>
</evidence>
<feature type="transmembrane region" description="Helical" evidence="6">
    <location>
        <begin position="167"/>
        <end position="187"/>
    </location>
</feature>
<comment type="caution">
    <text evidence="7">The sequence shown here is derived from an EMBL/GenBank/DDBJ whole genome shotgun (WGS) entry which is preliminary data.</text>
</comment>
<evidence type="ECO:0000256" key="2">
    <source>
        <dbReference type="ARBA" id="ARBA00022475"/>
    </source>
</evidence>
<feature type="transmembrane region" description="Helical" evidence="6">
    <location>
        <begin position="348"/>
        <end position="368"/>
    </location>
</feature>
<dbReference type="InterPro" id="IPR002293">
    <property type="entry name" value="AA/rel_permease1"/>
</dbReference>
<feature type="transmembrane region" description="Helical" evidence="6">
    <location>
        <begin position="243"/>
        <end position="271"/>
    </location>
</feature>
<keyword evidence="2" id="KW-1003">Cell membrane</keyword>
<keyword evidence="5 6" id="KW-0472">Membrane</keyword>
<feature type="transmembrane region" description="Helical" evidence="6">
    <location>
        <begin position="374"/>
        <end position="402"/>
    </location>
</feature>
<evidence type="ECO:0000313" key="8">
    <source>
        <dbReference type="Proteomes" id="UP000033725"/>
    </source>
</evidence>
<evidence type="ECO:0000256" key="5">
    <source>
        <dbReference type="ARBA" id="ARBA00023136"/>
    </source>
</evidence>
<name>A0A0F0KGK4_9MICO</name>
<feature type="transmembrane region" description="Helical" evidence="6">
    <location>
        <begin position="57"/>
        <end position="77"/>
    </location>
</feature>
<dbReference type="AlphaFoldDB" id="A0A0F0KGK4"/>
<evidence type="ECO:0000256" key="3">
    <source>
        <dbReference type="ARBA" id="ARBA00022692"/>
    </source>
</evidence>
<keyword evidence="3 6" id="KW-0812">Transmembrane</keyword>
<feature type="transmembrane region" description="Helical" evidence="6">
    <location>
        <begin position="414"/>
        <end position="435"/>
    </location>
</feature>
<accession>A0A0F0KGK4</accession>
<feature type="transmembrane region" description="Helical" evidence="6">
    <location>
        <begin position="202"/>
        <end position="222"/>
    </location>
</feature>
<dbReference type="EMBL" id="JYIV01000030">
    <property type="protein sequence ID" value="KJL18411.1"/>
    <property type="molecule type" value="Genomic_DNA"/>
</dbReference>
<dbReference type="Gene3D" id="1.20.1740.10">
    <property type="entry name" value="Amino acid/polyamine transporter I"/>
    <property type="match status" value="1"/>
</dbReference>
<feature type="transmembrane region" description="Helical" evidence="6">
    <location>
        <begin position="291"/>
        <end position="314"/>
    </location>
</feature>
<dbReference type="Proteomes" id="UP000033725">
    <property type="component" value="Unassembled WGS sequence"/>
</dbReference>
<dbReference type="RefSeq" id="WP_045265049.1">
    <property type="nucleotide sequence ID" value="NZ_JYIV01000030.1"/>
</dbReference>
<reference evidence="7 8" key="1">
    <citation type="submission" date="2015-02" db="EMBL/GenBank/DDBJ databases">
        <title>Draft genome sequences of ten Microbacterium spp. with emphasis on heavy metal contaminated environments.</title>
        <authorList>
            <person name="Corretto E."/>
        </authorList>
    </citation>
    <scope>NUCLEOTIDE SEQUENCE [LARGE SCALE GENOMIC DNA]</scope>
    <source>
        <strain evidence="7 8">BEL163</strain>
    </source>
</reference>
<feature type="transmembrane region" description="Helical" evidence="6">
    <location>
        <begin position="447"/>
        <end position="467"/>
    </location>
</feature>
<dbReference type="PANTHER" id="PTHR42770">
    <property type="entry name" value="AMINO ACID TRANSPORTER-RELATED"/>
    <property type="match status" value="1"/>
</dbReference>
<feature type="transmembrane region" description="Helical" evidence="6">
    <location>
        <begin position="21"/>
        <end position="45"/>
    </location>
</feature>
<comment type="subcellular location">
    <subcellularLocation>
        <location evidence="1">Cell membrane</location>
        <topology evidence="1">Multi-pass membrane protein</topology>
    </subcellularLocation>
</comment>
<dbReference type="PATRIC" id="fig|82380.10.peg.3250"/>
<dbReference type="GO" id="GO:0005886">
    <property type="term" value="C:plasma membrane"/>
    <property type="evidence" value="ECO:0007669"/>
    <property type="project" value="UniProtKB-SubCell"/>
</dbReference>
<gene>
    <name evidence="7" type="primary">yhdG_4</name>
    <name evidence="7" type="ORF">RN51_03244</name>
</gene>
<sequence length="486" mass="51331">MSQPNPSVPTTTTTTLAQRRLGVWAIVFFVVSAAAPLTVVASAAATDFRLAGIGGPGAMLASGVVLMLFAFGFTAMSRYVRNTGAFYVYGARGLGKPVGIGIVFVTIFSYTALCICFYGFVGFFGEMTFSALFGIDLPWTVYALLALVIVGVLGYRKIDVGAKVLGVLLTAEVAILLVLAIAVLAAGGPEPISFASFAPENVFFAAGSGALFVFGFGAYLGFESTAIYAEEARDPARTVPIATYISIAFLGVFYAFTFWILTVAFGIEGVLRLALQDDFQDMVFHAGDAYLGAWASVTMRVLIVTSFFACLLAFHNASSRYLFSLGRERLLPSWLAQTQPTTQAPHHASLVISIVSLIAIAVTIVSGADPFLGFALPVYSIGVAGLVFAQAVAAIAVVGFFLRGRRGHSIGRVLVAPALGALGLIIGFLLIATNFDLVTGLQGPVNLALLAPTPVLFVAGIVVGLFLKRRRPRHYAELTTLVPDDE</sequence>
<dbReference type="OrthoDB" id="137613at2"/>
<evidence type="ECO:0000256" key="6">
    <source>
        <dbReference type="SAM" id="Phobius"/>
    </source>
</evidence>
<keyword evidence="4 6" id="KW-1133">Transmembrane helix</keyword>
<dbReference type="Pfam" id="PF13520">
    <property type="entry name" value="AA_permease_2"/>
    <property type="match status" value="1"/>
</dbReference>
<evidence type="ECO:0000256" key="1">
    <source>
        <dbReference type="ARBA" id="ARBA00004651"/>
    </source>
</evidence>
<dbReference type="GO" id="GO:0022857">
    <property type="term" value="F:transmembrane transporter activity"/>
    <property type="evidence" value="ECO:0007669"/>
    <property type="project" value="InterPro"/>
</dbReference>